<proteinExistence type="predicted"/>
<dbReference type="Proteomes" id="UP000054097">
    <property type="component" value="Unassembled WGS sequence"/>
</dbReference>
<feature type="region of interest" description="Disordered" evidence="1">
    <location>
        <begin position="437"/>
        <end position="457"/>
    </location>
</feature>
<evidence type="ECO:0000313" key="2">
    <source>
        <dbReference type="EMBL" id="KIM34273.1"/>
    </source>
</evidence>
<feature type="compositionally biased region" description="Basic residues" evidence="1">
    <location>
        <begin position="560"/>
        <end position="573"/>
    </location>
</feature>
<feature type="region of interest" description="Disordered" evidence="1">
    <location>
        <begin position="560"/>
        <end position="643"/>
    </location>
</feature>
<evidence type="ECO:0000256" key="1">
    <source>
        <dbReference type="SAM" id="MobiDB-lite"/>
    </source>
</evidence>
<feature type="region of interest" description="Disordered" evidence="1">
    <location>
        <begin position="1"/>
        <end position="94"/>
    </location>
</feature>
<reference evidence="3" key="2">
    <citation type="submission" date="2015-01" db="EMBL/GenBank/DDBJ databases">
        <title>Evolutionary Origins and Diversification of the Mycorrhizal Mutualists.</title>
        <authorList>
            <consortium name="DOE Joint Genome Institute"/>
            <consortium name="Mycorrhizal Genomics Consortium"/>
            <person name="Kohler A."/>
            <person name="Kuo A."/>
            <person name="Nagy L.G."/>
            <person name="Floudas D."/>
            <person name="Copeland A."/>
            <person name="Barry K.W."/>
            <person name="Cichocki N."/>
            <person name="Veneault-Fourrey C."/>
            <person name="LaButti K."/>
            <person name="Lindquist E.A."/>
            <person name="Lipzen A."/>
            <person name="Lundell T."/>
            <person name="Morin E."/>
            <person name="Murat C."/>
            <person name="Riley R."/>
            <person name="Ohm R."/>
            <person name="Sun H."/>
            <person name="Tunlid A."/>
            <person name="Henrissat B."/>
            <person name="Grigoriev I.V."/>
            <person name="Hibbett D.S."/>
            <person name="Martin F."/>
        </authorList>
    </citation>
    <scope>NUCLEOTIDE SEQUENCE [LARGE SCALE GENOMIC DNA]</scope>
    <source>
        <strain evidence="3">MAFF 305830</strain>
    </source>
</reference>
<dbReference type="EMBL" id="KN824277">
    <property type="protein sequence ID" value="KIM34273.1"/>
    <property type="molecule type" value="Genomic_DNA"/>
</dbReference>
<reference evidence="2 3" key="1">
    <citation type="submission" date="2014-04" db="EMBL/GenBank/DDBJ databases">
        <authorList>
            <consortium name="DOE Joint Genome Institute"/>
            <person name="Kuo A."/>
            <person name="Zuccaro A."/>
            <person name="Kohler A."/>
            <person name="Nagy L.G."/>
            <person name="Floudas D."/>
            <person name="Copeland A."/>
            <person name="Barry K.W."/>
            <person name="Cichocki N."/>
            <person name="Veneault-Fourrey C."/>
            <person name="LaButti K."/>
            <person name="Lindquist E.A."/>
            <person name="Lipzen A."/>
            <person name="Lundell T."/>
            <person name="Morin E."/>
            <person name="Murat C."/>
            <person name="Sun H."/>
            <person name="Tunlid A."/>
            <person name="Henrissat B."/>
            <person name="Grigoriev I.V."/>
            <person name="Hibbett D.S."/>
            <person name="Martin F."/>
            <person name="Nordberg H.P."/>
            <person name="Cantor M.N."/>
            <person name="Hua S.X."/>
        </authorList>
    </citation>
    <scope>NUCLEOTIDE SEQUENCE [LARGE SCALE GENOMIC DNA]</scope>
    <source>
        <strain evidence="2 3">MAFF 305830</strain>
    </source>
</reference>
<keyword evidence="3" id="KW-1185">Reference proteome</keyword>
<evidence type="ECO:0000313" key="3">
    <source>
        <dbReference type="Proteomes" id="UP000054097"/>
    </source>
</evidence>
<dbReference type="HOGENOM" id="CLU_425886_0_0_1"/>
<accession>A0A0C2X881</accession>
<dbReference type="OrthoDB" id="3596986at2759"/>
<gene>
    <name evidence="2" type="ORF">M408DRAFT_93184</name>
</gene>
<feature type="compositionally biased region" description="Low complexity" evidence="1">
    <location>
        <begin position="574"/>
        <end position="609"/>
    </location>
</feature>
<sequence>MDITSLLQEAPSRDRTRRKQASWEENASGTTTARTASVGEELPPLSAISAPIGSDYPPIANKSDYPQSLYFPKQQKQQPEQRGAPGPEYIDVDKGGLKNRDFIEHSLQKTQDLLANPTDAQMHSESALVNILPPPPRTPSPVLDAAHLGIYIYPSLPFPIRPSSLPYNRKTTLTVLVSSSLLPHHHNATNKTNGIYADSRAHRLWGGSPQTDARKMYTDDSDVVFAALHSESIPDDQSLFTSGQDLKLLLRLYPAPESGHFTGGTGAAGLTSASWGNAHEGCAYTILEATWVPPTTARSYTRQTRKARMAEYAQRRAVIMSSQPTPFLFTLPQASQEIQQDVSKSSNLSGSLPLRPEMHPIEEEMASLSVGGGWRDAVGFRYNPVTLYLMLFFAFSDRSHAGQGAKRRKLDHPRTYREVILENSNSKKEEGRIVLVPKPPVPQDDAGAMDVDDPSGSPSDTFMRYDLCRETLPSTAPKPENEPVKPKGVRFAEVGIKDEEESWTRTLLHSGLSHEDILFQPDCLIVQDEKYVVKTWRWKSNAEDAKRVAEWVAQLAKTKKHATKRRRVKKKVKSSVVNEAQAKAGAAPKTETETPAPAAPQPEGGASAAAEKEAPPPPVVDVPVAANDDREEGELSDETPAAA</sequence>
<feature type="compositionally biased region" description="Polar residues" evidence="1">
    <location>
        <begin position="23"/>
        <end position="35"/>
    </location>
</feature>
<dbReference type="AlphaFoldDB" id="A0A0C2X881"/>
<name>A0A0C2X881_SERVB</name>
<dbReference type="STRING" id="933852.A0A0C2X881"/>
<protein>
    <submittedName>
        <fullName evidence="2">Uncharacterized protein</fullName>
    </submittedName>
</protein>
<organism evidence="2 3">
    <name type="scientific">Serendipita vermifera MAFF 305830</name>
    <dbReference type="NCBI Taxonomy" id="933852"/>
    <lineage>
        <taxon>Eukaryota</taxon>
        <taxon>Fungi</taxon>
        <taxon>Dikarya</taxon>
        <taxon>Basidiomycota</taxon>
        <taxon>Agaricomycotina</taxon>
        <taxon>Agaricomycetes</taxon>
        <taxon>Sebacinales</taxon>
        <taxon>Serendipitaceae</taxon>
        <taxon>Serendipita</taxon>
    </lineage>
</organism>